<evidence type="ECO:0000313" key="4">
    <source>
        <dbReference type="EMBL" id="OIQ58662.1"/>
    </source>
</evidence>
<reference evidence="4 5" key="1">
    <citation type="submission" date="2016-08" db="EMBL/GenBank/DDBJ databases">
        <title>Genome-based comparison of Moorella thermoacetic strains.</title>
        <authorList>
            <person name="Poehlein A."/>
            <person name="Bengelsdorf F.R."/>
            <person name="Esser C."/>
            <person name="Duerre P."/>
            <person name="Daniel R."/>
        </authorList>
    </citation>
    <scope>NUCLEOTIDE SEQUENCE [LARGE SCALE GENOMIC DNA]</scope>
    <source>
        <strain evidence="4 5">DSM 21394</strain>
    </source>
</reference>
<evidence type="ECO:0000259" key="3">
    <source>
        <dbReference type="Pfam" id="PF00291"/>
    </source>
</evidence>
<evidence type="ECO:0000256" key="1">
    <source>
        <dbReference type="ARBA" id="ARBA00001933"/>
    </source>
</evidence>
<evidence type="ECO:0000256" key="2">
    <source>
        <dbReference type="ARBA" id="ARBA00022898"/>
    </source>
</evidence>
<dbReference type="EC" id="2.5.1.47" evidence="4"/>
<keyword evidence="2" id="KW-0663">Pyridoxal phosphate</keyword>
<keyword evidence="4" id="KW-0808">Transferase</keyword>
<organism evidence="4 5">
    <name type="scientific">Neomoorella thermoacetica</name>
    <name type="common">Clostridium thermoaceticum</name>
    <dbReference type="NCBI Taxonomy" id="1525"/>
    <lineage>
        <taxon>Bacteria</taxon>
        <taxon>Bacillati</taxon>
        <taxon>Bacillota</taxon>
        <taxon>Clostridia</taxon>
        <taxon>Neomoorellales</taxon>
        <taxon>Neomoorellaceae</taxon>
        <taxon>Neomoorella</taxon>
    </lineage>
</organism>
<dbReference type="PANTHER" id="PTHR10314">
    <property type="entry name" value="CYSTATHIONINE BETA-SYNTHASE"/>
    <property type="match status" value="1"/>
</dbReference>
<proteinExistence type="predicted"/>
<dbReference type="Gene3D" id="3.40.50.1100">
    <property type="match status" value="2"/>
</dbReference>
<dbReference type="InterPro" id="IPR036052">
    <property type="entry name" value="TrpB-like_PALP_sf"/>
</dbReference>
<dbReference type="SUPFAM" id="SSF53686">
    <property type="entry name" value="Tryptophan synthase beta subunit-like PLP-dependent enzymes"/>
    <property type="match status" value="1"/>
</dbReference>
<dbReference type="EMBL" id="MDDC01000013">
    <property type="protein sequence ID" value="OIQ58662.1"/>
    <property type="molecule type" value="Genomic_DNA"/>
</dbReference>
<comment type="caution">
    <text evidence="4">The sequence shown here is derived from an EMBL/GenBank/DDBJ whole genome shotgun (WGS) entry which is preliminary data.</text>
</comment>
<comment type="cofactor">
    <cofactor evidence="1">
        <name>pyridoxal 5'-phosphate</name>
        <dbReference type="ChEBI" id="CHEBI:597326"/>
    </cofactor>
</comment>
<name>A0A1J5NJC3_NEOTH</name>
<evidence type="ECO:0000313" key="5">
    <source>
        <dbReference type="Proteomes" id="UP000182811"/>
    </source>
</evidence>
<sequence>MAGKIPFGPTFAEMADPSLIDPDLRQRALKALKDDELDPVNLFNITWKDASNQVRKMVLPPEVTGVDANIVVLLGRGFPSGSHKVGPAYATLIEGCVDGVIKPGEHTILGPSTGNFGIGVAYISRLLGFRAIVIMPDNMSKERYERIRKYGGELDLTPGTESDVILTLQRTYELKKDPRNFALAQFELMPNYRFHRHVTGNAAIEAVRGIGNGRIAAFTSAPGSAGTLGAGDQIKKAFPECKVAALEPYECSTLYNGGRGQHRIEGIGDKMCTLIHNVLNTDFIVLIHDEDTVRGLKVFQDGTETLIKMGVKEADALALRDNFGPSGICNILGAIKIAKFLRLGPGDNVVTVATDGFDRYPSVLENLAERTLEIEDFVLERWFNDIFLKASTHYIVDTRKPEAKELLFQQKERDWLPFGYTREYLDAMKSQSFWDDEYAKIEYYDARIKEMR</sequence>
<dbReference type="Proteomes" id="UP000182811">
    <property type="component" value="Unassembled WGS sequence"/>
</dbReference>
<dbReference type="AlphaFoldDB" id="A0A1J5NJC3"/>
<protein>
    <submittedName>
        <fullName evidence="4">Cysteine synthase</fullName>
        <ecNumber evidence="4">2.5.1.47</ecNumber>
    </submittedName>
</protein>
<dbReference type="GO" id="GO:0004124">
    <property type="term" value="F:cysteine synthase activity"/>
    <property type="evidence" value="ECO:0007669"/>
    <property type="project" value="UniProtKB-EC"/>
</dbReference>
<gene>
    <name evidence="4" type="primary">cysK_2</name>
    <name evidence="4" type="ORF">MOTE_18500</name>
</gene>
<dbReference type="OrthoDB" id="9767775at2"/>
<dbReference type="InterPro" id="IPR050214">
    <property type="entry name" value="Cys_Synth/Cystath_Beta-Synth"/>
</dbReference>
<dbReference type="Pfam" id="PF00291">
    <property type="entry name" value="PALP"/>
    <property type="match status" value="1"/>
</dbReference>
<accession>A0A1J5NJC3</accession>
<dbReference type="InterPro" id="IPR001926">
    <property type="entry name" value="TrpB-like_PALP"/>
</dbReference>
<feature type="domain" description="Tryptophan synthase beta chain-like PALP" evidence="3">
    <location>
        <begin position="79"/>
        <end position="355"/>
    </location>
</feature>